<evidence type="ECO:0000313" key="5">
    <source>
        <dbReference type="Proteomes" id="UP000063234"/>
    </source>
</evidence>
<dbReference type="AlphaFoldDB" id="A0A0S3QTX0"/>
<accession>A0A0S3QTX0</accession>
<dbReference type="EMBL" id="AP013035">
    <property type="protein sequence ID" value="BAT71776.1"/>
    <property type="molecule type" value="Genomic_DNA"/>
</dbReference>
<dbReference type="EC" id="2.3.1.1" evidence="4"/>
<dbReference type="NCBIfam" id="NF005840">
    <property type="entry name" value="PRK07757.1"/>
    <property type="match status" value="1"/>
</dbReference>
<organism evidence="4 5">
    <name type="scientific">Thermosulfidibacter takaii (strain DSM 17441 / JCM 13301 / NBRC 103674 / ABI70S6)</name>
    <dbReference type="NCBI Taxonomy" id="1298851"/>
    <lineage>
        <taxon>Bacteria</taxon>
        <taxon>Pseudomonadati</taxon>
        <taxon>Thermosulfidibacterota</taxon>
        <taxon>Thermosulfidibacteria</taxon>
        <taxon>Thermosulfidibacterales</taxon>
        <taxon>Thermosulfidibacteraceae</taxon>
    </lineage>
</organism>
<dbReference type="InterPro" id="IPR016181">
    <property type="entry name" value="Acyl_CoA_acyltransferase"/>
</dbReference>
<dbReference type="PANTHER" id="PTHR30602">
    <property type="entry name" value="AMINO-ACID ACETYLTRANSFERASE"/>
    <property type="match status" value="1"/>
</dbReference>
<sequence length="151" mass="17120">MLRKARLTDIKAIFNLVSYYARQGLLLPLTEASICEHIRDFVVYEEDGKVLGCAALRIFTPELAEIRSVAVSHDCVGKGIGKNLVEFCLDEAKEMGVKRVFVLTKAISFFEKCGFRLVNKRELPQKVWKDCMGCPKFPECDEVAMIKVLEE</sequence>
<evidence type="ECO:0000256" key="1">
    <source>
        <dbReference type="ARBA" id="ARBA00022679"/>
    </source>
</evidence>
<dbReference type="SUPFAM" id="SSF55729">
    <property type="entry name" value="Acyl-CoA N-acyltransferases (Nat)"/>
    <property type="match status" value="1"/>
</dbReference>
<keyword evidence="2 4" id="KW-0012">Acyltransferase</keyword>
<dbReference type="GO" id="GO:0006526">
    <property type="term" value="P:L-arginine biosynthetic process"/>
    <property type="evidence" value="ECO:0007669"/>
    <property type="project" value="InterPro"/>
</dbReference>
<proteinExistence type="predicted"/>
<dbReference type="RefSeq" id="WP_068549772.1">
    <property type="nucleotide sequence ID" value="NZ_AP013035.1"/>
</dbReference>
<evidence type="ECO:0000313" key="4">
    <source>
        <dbReference type="EMBL" id="BAT71776.1"/>
    </source>
</evidence>
<reference evidence="5" key="1">
    <citation type="journal article" date="2018" name="Science">
        <title>A primordial and reversible TCA cycle in a facultatively chemolithoautotrophic thermophile.</title>
        <authorList>
            <person name="Nunoura T."/>
            <person name="Chikaraishi Y."/>
            <person name="Izaki R."/>
            <person name="Suwa T."/>
            <person name="Sato T."/>
            <person name="Harada T."/>
            <person name="Mori K."/>
            <person name="Kato Y."/>
            <person name="Miyazaki M."/>
            <person name="Shimamura S."/>
            <person name="Yanagawa K."/>
            <person name="Shuto A."/>
            <person name="Ohkouchi N."/>
            <person name="Fujita N."/>
            <person name="Takaki Y."/>
            <person name="Atomi H."/>
            <person name="Takai K."/>
        </authorList>
    </citation>
    <scope>NUCLEOTIDE SEQUENCE [LARGE SCALE GENOMIC DNA]</scope>
    <source>
        <strain evidence="5">DSM 17441 / JCM 13301 / NBRC 103674 / ABI70S6</strain>
    </source>
</reference>
<gene>
    <name evidence="4" type="primary">argA</name>
    <name evidence="4" type="ORF">TST_0978</name>
</gene>
<dbReference type="OrthoDB" id="9793138at2"/>
<evidence type="ECO:0000256" key="2">
    <source>
        <dbReference type="ARBA" id="ARBA00023315"/>
    </source>
</evidence>
<keyword evidence="1 4" id="KW-0808">Transferase</keyword>
<evidence type="ECO:0000259" key="3">
    <source>
        <dbReference type="PROSITE" id="PS51186"/>
    </source>
</evidence>
<dbReference type="CDD" id="cd04301">
    <property type="entry name" value="NAT_SF"/>
    <property type="match status" value="1"/>
</dbReference>
<dbReference type="STRING" id="1298851.TST_0978"/>
<dbReference type="Pfam" id="PF00583">
    <property type="entry name" value="Acetyltransf_1"/>
    <property type="match status" value="1"/>
</dbReference>
<keyword evidence="5" id="KW-1185">Reference proteome</keyword>
<dbReference type="InterPro" id="IPR000182">
    <property type="entry name" value="GNAT_dom"/>
</dbReference>
<dbReference type="PANTHER" id="PTHR30602:SF12">
    <property type="entry name" value="AMINO-ACID ACETYLTRANSFERASE NAGS1, CHLOROPLASTIC-RELATED"/>
    <property type="match status" value="1"/>
</dbReference>
<dbReference type="GO" id="GO:0004042">
    <property type="term" value="F:L-glutamate N-acetyltransferase activity"/>
    <property type="evidence" value="ECO:0007669"/>
    <property type="project" value="InterPro"/>
</dbReference>
<dbReference type="KEGG" id="ttk:TST_0978"/>
<feature type="domain" description="N-acetyltransferase" evidence="3">
    <location>
        <begin position="1"/>
        <end position="150"/>
    </location>
</feature>
<dbReference type="Proteomes" id="UP000063234">
    <property type="component" value="Chromosome"/>
</dbReference>
<name>A0A0S3QTX0_THET7</name>
<dbReference type="InterPro" id="IPR010167">
    <property type="entry name" value="NH2A_AcTrfase"/>
</dbReference>
<protein>
    <submittedName>
        <fullName evidence="4">Amino-acid N-acetyltransferase</fullName>
        <ecNumber evidence="4">2.3.1.1</ecNumber>
    </submittedName>
</protein>
<dbReference type="GO" id="GO:0005737">
    <property type="term" value="C:cytoplasm"/>
    <property type="evidence" value="ECO:0007669"/>
    <property type="project" value="InterPro"/>
</dbReference>
<dbReference type="Gene3D" id="3.40.630.30">
    <property type="match status" value="1"/>
</dbReference>
<dbReference type="PROSITE" id="PS51186">
    <property type="entry name" value="GNAT"/>
    <property type="match status" value="1"/>
</dbReference>